<dbReference type="GO" id="GO:0140359">
    <property type="term" value="F:ABC-type transporter activity"/>
    <property type="evidence" value="ECO:0007669"/>
    <property type="project" value="InterPro"/>
</dbReference>
<name>A0A3N2CRA9_9ACTN</name>
<gene>
    <name evidence="8" type="ORF">EDD33_0908</name>
</gene>
<keyword evidence="6" id="KW-0813">Transport</keyword>
<dbReference type="PANTHER" id="PTHR43229">
    <property type="entry name" value="NODULATION PROTEIN J"/>
    <property type="match status" value="1"/>
</dbReference>
<feature type="transmembrane region" description="Helical" evidence="6">
    <location>
        <begin position="231"/>
        <end position="255"/>
    </location>
</feature>
<comment type="subcellular location">
    <subcellularLocation>
        <location evidence="6">Cell membrane</location>
        <topology evidence="6">Multi-pass membrane protein</topology>
    </subcellularLocation>
    <subcellularLocation>
        <location evidence="1">Membrane</location>
        <topology evidence="1">Multi-pass membrane protein</topology>
    </subcellularLocation>
</comment>
<keyword evidence="9" id="KW-1185">Reference proteome</keyword>
<keyword evidence="6" id="KW-1003">Cell membrane</keyword>
<sequence>MAATRSLAPRMTDYWWTVYKRTWKGSVVSSFVTPLLYVLAMGVLLGGFIQGDPDRLEGASTYLAFVVPGMLAAQSMQLVFGELTYPVMSGVKWHRTYFAMVATPLSVRDVVQSQVGFVVFRVALSSAVFCLVVAPFGVFATWWGAVVAWLVQLLVALAFATPVFALSSYLKDESGFSLVFRLGMIPMFLFSGAFFPVDNLGPTLAALARLTPLWHAVDLTRMLTVDRLDPLLALLHVGYLAALTALGYVLVLRFLGRRLAS</sequence>
<comment type="caution">
    <text evidence="8">The sequence shown here is derived from an EMBL/GenBank/DDBJ whole genome shotgun (WGS) entry which is preliminary data.</text>
</comment>
<feature type="transmembrane region" description="Helical" evidence="6">
    <location>
        <begin position="27"/>
        <end position="49"/>
    </location>
</feature>
<dbReference type="GO" id="GO:0046677">
    <property type="term" value="P:response to antibiotic"/>
    <property type="evidence" value="ECO:0007669"/>
    <property type="project" value="UniProtKB-KW"/>
</dbReference>
<evidence type="ECO:0000256" key="4">
    <source>
        <dbReference type="ARBA" id="ARBA00023136"/>
    </source>
</evidence>
<feature type="domain" description="ABC transmembrane type-2" evidence="7">
    <location>
        <begin position="25"/>
        <end position="258"/>
    </location>
</feature>
<evidence type="ECO:0000256" key="5">
    <source>
        <dbReference type="ARBA" id="ARBA00023251"/>
    </source>
</evidence>
<dbReference type="InterPro" id="IPR013525">
    <property type="entry name" value="ABC2_TM"/>
</dbReference>
<keyword evidence="5" id="KW-0046">Antibiotic resistance</keyword>
<dbReference type="InterPro" id="IPR051784">
    <property type="entry name" value="Nod_factor_ABC_transporter"/>
</dbReference>
<dbReference type="PROSITE" id="PS51012">
    <property type="entry name" value="ABC_TM2"/>
    <property type="match status" value="1"/>
</dbReference>
<dbReference type="AlphaFoldDB" id="A0A3N2CRA9"/>
<dbReference type="PIRSF" id="PIRSF006648">
    <property type="entry name" value="DrrB"/>
    <property type="match status" value="1"/>
</dbReference>
<evidence type="ECO:0000313" key="9">
    <source>
        <dbReference type="Proteomes" id="UP000281738"/>
    </source>
</evidence>
<organism evidence="8 9">
    <name type="scientific">Nocardioides aurantiacus</name>
    <dbReference type="NCBI Taxonomy" id="86796"/>
    <lineage>
        <taxon>Bacteria</taxon>
        <taxon>Bacillati</taxon>
        <taxon>Actinomycetota</taxon>
        <taxon>Actinomycetes</taxon>
        <taxon>Propionibacteriales</taxon>
        <taxon>Nocardioidaceae</taxon>
        <taxon>Nocardioides</taxon>
    </lineage>
</organism>
<protein>
    <recommendedName>
        <fullName evidence="6">Transport permease protein</fullName>
    </recommendedName>
</protein>
<dbReference type="RefSeq" id="WP_123389287.1">
    <property type="nucleotide sequence ID" value="NZ_RKHO01000001.1"/>
</dbReference>
<dbReference type="GO" id="GO:0043190">
    <property type="term" value="C:ATP-binding cassette (ABC) transporter complex"/>
    <property type="evidence" value="ECO:0007669"/>
    <property type="project" value="InterPro"/>
</dbReference>
<dbReference type="Proteomes" id="UP000281738">
    <property type="component" value="Unassembled WGS sequence"/>
</dbReference>
<keyword evidence="3 6" id="KW-1133">Transmembrane helix</keyword>
<feature type="transmembrane region" description="Helical" evidence="6">
    <location>
        <begin position="146"/>
        <end position="166"/>
    </location>
</feature>
<keyword evidence="4 6" id="KW-0472">Membrane</keyword>
<dbReference type="OrthoDB" id="9778589at2"/>
<dbReference type="Pfam" id="PF01061">
    <property type="entry name" value="ABC2_membrane"/>
    <property type="match status" value="1"/>
</dbReference>
<evidence type="ECO:0000256" key="6">
    <source>
        <dbReference type="RuleBase" id="RU361157"/>
    </source>
</evidence>
<comment type="similarity">
    <text evidence="6">Belongs to the ABC-2 integral membrane protein family.</text>
</comment>
<feature type="transmembrane region" description="Helical" evidence="6">
    <location>
        <begin position="178"/>
        <end position="197"/>
    </location>
</feature>
<evidence type="ECO:0000313" key="8">
    <source>
        <dbReference type="EMBL" id="ROR90073.1"/>
    </source>
</evidence>
<keyword evidence="2 6" id="KW-0812">Transmembrane</keyword>
<evidence type="ECO:0000256" key="3">
    <source>
        <dbReference type="ARBA" id="ARBA00022989"/>
    </source>
</evidence>
<dbReference type="PRINTS" id="PR00164">
    <property type="entry name" value="ABC2TRNSPORT"/>
</dbReference>
<evidence type="ECO:0000256" key="2">
    <source>
        <dbReference type="ARBA" id="ARBA00022692"/>
    </source>
</evidence>
<evidence type="ECO:0000256" key="1">
    <source>
        <dbReference type="ARBA" id="ARBA00004141"/>
    </source>
</evidence>
<dbReference type="EMBL" id="RKHO01000001">
    <property type="protein sequence ID" value="ROR90073.1"/>
    <property type="molecule type" value="Genomic_DNA"/>
</dbReference>
<dbReference type="InterPro" id="IPR047817">
    <property type="entry name" value="ABC2_TM_bact-type"/>
</dbReference>
<reference evidence="8 9" key="1">
    <citation type="submission" date="2018-11" db="EMBL/GenBank/DDBJ databases">
        <title>Sequencing the genomes of 1000 actinobacteria strains.</title>
        <authorList>
            <person name="Klenk H.-P."/>
        </authorList>
    </citation>
    <scope>NUCLEOTIDE SEQUENCE [LARGE SCALE GENOMIC DNA]</scope>
    <source>
        <strain evidence="8 9">DSM 12652</strain>
    </source>
</reference>
<accession>A0A3N2CRA9</accession>
<evidence type="ECO:0000259" key="7">
    <source>
        <dbReference type="PROSITE" id="PS51012"/>
    </source>
</evidence>
<feature type="transmembrane region" description="Helical" evidence="6">
    <location>
        <begin position="118"/>
        <end position="140"/>
    </location>
</feature>
<dbReference type="PANTHER" id="PTHR43229:SF2">
    <property type="entry name" value="NODULATION PROTEIN J"/>
    <property type="match status" value="1"/>
</dbReference>
<proteinExistence type="inferred from homology"/>
<dbReference type="InterPro" id="IPR000412">
    <property type="entry name" value="ABC_2_transport"/>
</dbReference>
<feature type="transmembrane region" description="Helical" evidence="6">
    <location>
        <begin position="61"/>
        <end position="81"/>
    </location>
</feature>